<dbReference type="Gene3D" id="1.10.390.10">
    <property type="entry name" value="Neutral Protease Domain 2"/>
    <property type="match status" value="1"/>
</dbReference>
<evidence type="ECO:0000256" key="16">
    <source>
        <dbReference type="ARBA" id="ARBA00023136"/>
    </source>
</evidence>
<dbReference type="FunFam" id="1.25.50.20:FF:000001">
    <property type="entry name" value="Aminopeptidase"/>
    <property type="match status" value="1"/>
</dbReference>
<feature type="domain" description="Peptidase M1 membrane alanine aminopeptidase" evidence="24">
    <location>
        <begin position="306"/>
        <end position="531"/>
    </location>
</feature>
<dbReference type="GO" id="GO:0005615">
    <property type="term" value="C:extracellular space"/>
    <property type="evidence" value="ECO:0007669"/>
    <property type="project" value="TreeGrafter"/>
</dbReference>
<evidence type="ECO:0000259" key="25">
    <source>
        <dbReference type="Pfam" id="PF11838"/>
    </source>
</evidence>
<dbReference type="PANTHER" id="PTHR11533">
    <property type="entry name" value="PROTEASE M1 ZINC METALLOPROTEASE"/>
    <property type="match status" value="1"/>
</dbReference>
<dbReference type="CDD" id="cd09601">
    <property type="entry name" value="M1_APN-Q_like"/>
    <property type="match status" value="1"/>
</dbReference>
<dbReference type="GO" id="GO:0070006">
    <property type="term" value="F:metalloaminopeptidase activity"/>
    <property type="evidence" value="ECO:0007669"/>
    <property type="project" value="TreeGrafter"/>
</dbReference>
<evidence type="ECO:0000256" key="21">
    <source>
        <dbReference type="PIRSR" id="PIRSR634016-4"/>
    </source>
</evidence>
<keyword evidence="6" id="KW-0336">GPI-anchor</keyword>
<feature type="active site" description="Proton acceptor" evidence="19">
    <location>
        <position position="378"/>
    </location>
</feature>
<evidence type="ECO:0000256" key="14">
    <source>
        <dbReference type="ARBA" id="ARBA00022989"/>
    </source>
</evidence>
<dbReference type="Gene3D" id="2.60.40.1910">
    <property type="match status" value="1"/>
</dbReference>
<keyword evidence="22" id="KW-0031">Aminopeptidase</keyword>
<dbReference type="SUPFAM" id="SSF55486">
    <property type="entry name" value="Metalloproteases ('zincins'), catalytic domain"/>
    <property type="match status" value="1"/>
</dbReference>
<dbReference type="EMBL" id="JAXCGZ010009972">
    <property type="protein sequence ID" value="KAK7075936.1"/>
    <property type="molecule type" value="Genomic_DNA"/>
</dbReference>
<keyword evidence="15 22" id="KW-0482">Metalloprotease</keyword>
<evidence type="ECO:0000256" key="17">
    <source>
        <dbReference type="ARBA" id="ARBA00023157"/>
    </source>
</evidence>
<evidence type="ECO:0000256" key="7">
    <source>
        <dbReference type="ARBA" id="ARBA00022670"/>
    </source>
</evidence>
<dbReference type="GO" id="GO:0008270">
    <property type="term" value="F:zinc ion binding"/>
    <property type="evidence" value="ECO:0007669"/>
    <property type="project" value="UniProtKB-UniRule"/>
</dbReference>
<dbReference type="FunFam" id="1.10.390.10:FF:000016">
    <property type="entry name" value="Glutamyl aminopeptidase"/>
    <property type="match status" value="1"/>
</dbReference>
<evidence type="ECO:0000313" key="27">
    <source>
        <dbReference type="EMBL" id="KAK7075936.1"/>
    </source>
</evidence>
<feature type="domain" description="ERAP1-like C-terminal" evidence="25">
    <location>
        <begin position="610"/>
        <end position="902"/>
    </location>
</feature>
<dbReference type="PANTHER" id="PTHR11533:SF294">
    <property type="entry name" value="THYROTROPIN-RELEASING HORMONE-DEGRADING ECTOENZYME"/>
    <property type="match status" value="1"/>
</dbReference>
<feature type="domain" description="Aminopeptidase N-like N-terminal" evidence="26">
    <location>
        <begin position="80"/>
        <end position="271"/>
    </location>
</feature>
<keyword evidence="18" id="KW-0325">Glycoprotein</keyword>
<keyword evidence="11 22" id="KW-0378">Hydrolase</keyword>
<dbReference type="Gene3D" id="1.25.50.20">
    <property type="match status" value="1"/>
</dbReference>
<evidence type="ECO:0000256" key="18">
    <source>
        <dbReference type="ARBA" id="ARBA00023180"/>
    </source>
</evidence>
<keyword evidence="9 20" id="KW-0479">Metal-binding</keyword>
<feature type="chain" id="PRO_5042819891" description="Aminopeptidase" evidence="23">
    <location>
        <begin position="26"/>
        <end position="905"/>
    </location>
</feature>
<evidence type="ECO:0000256" key="19">
    <source>
        <dbReference type="PIRSR" id="PIRSR634016-1"/>
    </source>
</evidence>
<dbReference type="InterPro" id="IPR027268">
    <property type="entry name" value="Peptidase_M4/M1_CTD_sf"/>
</dbReference>
<evidence type="ECO:0000256" key="9">
    <source>
        <dbReference type="ARBA" id="ARBA00022723"/>
    </source>
</evidence>
<feature type="binding site" evidence="20">
    <location>
        <position position="381"/>
    </location>
    <ligand>
        <name>Zn(2+)</name>
        <dbReference type="ChEBI" id="CHEBI:29105"/>
        <note>catalytic</note>
    </ligand>
</feature>
<keyword evidence="17" id="KW-1015">Disulfide bond</keyword>
<evidence type="ECO:0000256" key="15">
    <source>
        <dbReference type="ARBA" id="ARBA00023049"/>
    </source>
</evidence>
<evidence type="ECO:0000256" key="4">
    <source>
        <dbReference type="ARBA" id="ARBA00010136"/>
    </source>
</evidence>
<keyword evidence="13" id="KW-0735">Signal-anchor</keyword>
<comment type="catalytic activity">
    <reaction evidence="1">
        <text>Release of an N-terminal amino acid, Xaa-|-Yaa- from a peptide, amide or arylamide. Xaa is preferably Ala, but may be most amino acids including Pro (slow action). When a terminal hydrophobic residue is followed by a prolyl residue, the two may be released as an intact Xaa-Pro dipeptide.</text>
        <dbReference type="EC" id="3.4.11.2"/>
    </reaction>
</comment>
<evidence type="ECO:0000256" key="3">
    <source>
        <dbReference type="ARBA" id="ARBA00004609"/>
    </source>
</evidence>
<feature type="binding site" evidence="20">
    <location>
        <position position="400"/>
    </location>
    <ligand>
        <name>Zn(2+)</name>
        <dbReference type="ChEBI" id="CHEBI:29105"/>
        <note>catalytic</note>
    </ligand>
</feature>
<evidence type="ECO:0000259" key="24">
    <source>
        <dbReference type="Pfam" id="PF01433"/>
    </source>
</evidence>
<keyword evidence="10 23" id="KW-0732">Signal</keyword>
<dbReference type="FunFam" id="2.60.40.1730:FF:000012">
    <property type="entry name" value="Aminopeptidase N"/>
    <property type="match status" value="1"/>
</dbReference>
<keyword evidence="6" id="KW-0449">Lipoprotein</keyword>
<evidence type="ECO:0000256" key="13">
    <source>
        <dbReference type="ARBA" id="ARBA00022968"/>
    </source>
</evidence>
<comment type="caution">
    <text evidence="27">The sequence shown here is derived from an EMBL/GenBank/DDBJ whole genome shotgun (WGS) entry which is preliminary data.</text>
</comment>
<dbReference type="Proteomes" id="UP001381693">
    <property type="component" value="Unassembled WGS sequence"/>
</dbReference>
<protein>
    <recommendedName>
        <fullName evidence="22">Aminopeptidase</fullName>
        <ecNumber evidence="22">3.4.11.-</ecNumber>
    </recommendedName>
</protein>
<dbReference type="InterPro" id="IPR042097">
    <property type="entry name" value="Aminopeptidase_N-like_N_sf"/>
</dbReference>
<dbReference type="InterPro" id="IPR034016">
    <property type="entry name" value="M1_APN-typ"/>
</dbReference>
<keyword evidence="14" id="KW-1133">Transmembrane helix</keyword>
<comment type="similarity">
    <text evidence="4 22">Belongs to the peptidase M1 family.</text>
</comment>
<evidence type="ECO:0000256" key="8">
    <source>
        <dbReference type="ARBA" id="ARBA00022692"/>
    </source>
</evidence>
<dbReference type="Pfam" id="PF17900">
    <property type="entry name" value="Peptidase_M1_N"/>
    <property type="match status" value="1"/>
</dbReference>
<keyword evidence="12 20" id="KW-0862">Zinc</keyword>
<accession>A0AAN9A0P3</accession>
<evidence type="ECO:0000256" key="10">
    <source>
        <dbReference type="ARBA" id="ARBA00022729"/>
    </source>
</evidence>
<reference evidence="27 28" key="1">
    <citation type="submission" date="2023-11" db="EMBL/GenBank/DDBJ databases">
        <title>Halocaridina rubra genome assembly.</title>
        <authorList>
            <person name="Smith C."/>
        </authorList>
    </citation>
    <scope>NUCLEOTIDE SEQUENCE [LARGE SCALE GENOMIC DNA]</scope>
    <source>
        <strain evidence="27">EP-1</strain>
        <tissue evidence="27">Whole</tissue>
    </source>
</reference>
<dbReference type="InterPro" id="IPR024571">
    <property type="entry name" value="ERAP1-like_C_dom"/>
</dbReference>
<feature type="signal peptide" evidence="23">
    <location>
        <begin position="1"/>
        <end position="25"/>
    </location>
</feature>
<evidence type="ECO:0000256" key="11">
    <source>
        <dbReference type="ARBA" id="ARBA00022801"/>
    </source>
</evidence>
<dbReference type="GO" id="GO:0006508">
    <property type="term" value="P:proteolysis"/>
    <property type="evidence" value="ECO:0007669"/>
    <property type="project" value="UniProtKB-KW"/>
</dbReference>
<evidence type="ECO:0000256" key="1">
    <source>
        <dbReference type="ARBA" id="ARBA00000098"/>
    </source>
</evidence>
<dbReference type="SUPFAM" id="SSF63737">
    <property type="entry name" value="Leukotriene A4 hydrolase N-terminal domain"/>
    <property type="match status" value="1"/>
</dbReference>
<keyword evidence="28" id="KW-1185">Reference proteome</keyword>
<name>A0AAN9A0P3_HALRR</name>
<comment type="subcellular location">
    <subcellularLocation>
        <location evidence="3">Cell membrane</location>
        <topology evidence="3">Lipid-anchor</topology>
        <topology evidence="3">GPI-anchor</topology>
    </subcellularLocation>
    <subcellularLocation>
        <location evidence="2">Membrane</location>
        <topology evidence="2">Single-pass type II membrane protein</topology>
    </subcellularLocation>
</comment>
<keyword evidence="7 22" id="KW-0645">Protease</keyword>
<proteinExistence type="inferred from homology"/>
<dbReference type="FunFam" id="2.60.40.1910:FF:000008">
    <property type="entry name" value="Aminopeptidase"/>
    <property type="match status" value="1"/>
</dbReference>
<dbReference type="PRINTS" id="PR00756">
    <property type="entry name" value="ALADIPTASE"/>
</dbReference>
<dbReference type="InterPro" id="IPR001930">
    <property type="entry name" value="Peptidase_M1"/>
</dbReference>
<dbReference type="GO" id="GO:0098552">
    <property type="term" value="C:side of membrane"/>
    <property type="evidence" value="ECO:0007669"/>
    <property type="project" value="UniProtKB-KW"/>
</dbReference>
<evidence type="ECO:0000259" key="26">
    <source>
        <dbReference type="Pfam" id="PF17900"/>
    </source>
</evidence>
<organism evidence="27 28">
    <name type="scientific">Halocaridina rubra</name>
    <name type="common">Hawaiian red shrimp</name>
    <dbReference type="NCBI Taxonomy" id="373956"/>
    <lineage>
        <taxon>Eukaryota</taxon>
        <taxon>Metazoa</taxon>
        <taxon>Ecdysozoa</taxon>
        <taxon>Arthropoda</taxon>
        <taxon>Crustacea</taxon>
        <taxon>Multicrustacea</taxon>
        <taxon>Malacostraca</taxon>
        <taxon>Eumalacostraca</taxon>
        <taxon>Eucarida</taxon>
        <taxon>Decapoda</taxon>
        <taxon>Pleocyemata</taxon>
        <taxon>Caridea</taxon>
        <taxon>Atyoidea</taxon>
        <taxon>Atyidae</taxon>
        <taxon>Halocaridina</taxon>
    </lineage>
</organism>
<dbReference type="InterPro" id="IPR014782">
    <property type="entry name" value="Peptidase_M1_dom"/>
</dbReference>
<feature type="binding site" evidence="20">
    <location>
        <position position="377"/>
    </location>
    <ligand>
        <name>Zn(2+)</name>
        <dbReference type="ChEBI" id="CHEBI:29105"/>
        <note>catalytic</note>
    </ligand>
</feature>
<feature type="non-terminal residue" evidence="27">
    <location>
        <position position="905"/>
    </location>
</feature>
<dbReference type="AlphaFoldDB" id="A0AAN9A0P3"/>
<keyword evidence="5" id="KW-1003">Cell membrane</keyword>
<dbReference type="InterPro" id="IPR045357">
    <property type="entry name" value="Aminopeptidase_N-like_N"/>
</dbReference>
<dbReference type="InterPro" id="IPR050344">
    <property type="entry name" value="Peptidase_M1_aminopeptidases"/>
</dbReference>
<dbReference type="GO" id="GO:0005737">
    <property type="term" value="C:cytoplasm"/>
    <property type="evidence" value="ECO:0007669"/>
    <property type="project" value="TreeGrafter"/>
</dbReference>
<evidence type="ECO:0000256" key="20">
    <source>
        <dbReference type="PIRSR" id="PIRSR634016-3"/>
    </source>
</evidence>
<keyword evidence="16" id="KW-0472">Membrane</keyword>
<feature type="site" description="Transition state stabilizer" evidence="21">
    <location>
        <position position="464"/>
    </location>
</feature>
<dbReference type="GO" id="GO:0043171">
    <property type="term" value="P:peptide catabolic process"/>
    <property type="evidence" value="ECO:0007669"/>
    <property type="project" value="TreeGrafter"/>
</dbReference>
<sequence>MDYHFKSCVFAVLSLLVVGATIVQGVFDRPYIGSPKAPINLMTPTPGKEIYTGKSRSFKDLPKEIPNAPVTEWRLPTALQPTHYAVTLQPLLNGNFSILGHVDIEVDAVEDTTNVTLNLYAINVFEQSISVHRTPGGNDIAVTSTSFDAVKQFYVIQLAGTLSQGQSYMISMDFEGFLDNNYYGFYRGSYVDTDGSTKYFAITQFESVGARRAFPCFDEPLLKATFDITLGREDTMTSLSNTPSISVTPISGQAGWSWESFQTTVVMPTYLLAFTVSDYLSNFTTTSSGLPFGVWARSERISDAQYSLDKGPDVIDFFESYFQIPYAESKMDMFSTLEFGGAMENWGLIIYSERTMLWDPDTDTLQDKQYVLRVVAHELAHQWFGNLVTMGWWSHIWLNEGFAAFMEYYGADGAEPSWNIIDNMVVEDVQYVMERDSVPSTSYPIIQDAETPDEVDSVFGSITYSKGASLNRMQQAILTQSTFVSGLTSYLTMYQFTNTFQDNLFEHLTNAGHADGTLSTDMTMKQIMDTWTLQAGYPLITVNRSTDGTTATVSQKRFWTNNPDTPETWWVPISYTAHDAMDFNTLQPSMWMADTDLEITVSNLPSETHWVIFNIQESYFYRVNYDTNNWDLLFDQLNTDPFVIHPLNRAQINDDYLDISRAGLLSYSDAFRLLRYLRKETEFIPWAAALNNLDYLDTMLSRTEEHKTFKNYLLNLILPLYDSMGFLARDDIEAEEQKKHILALAWACDLGHEECVKNSVNVFSLWMKSPNNNRIIHPNMKKTVYCTAIAEGGEAEWDFAFSQYLQAARESEKDRLLEALGCSKNKDILHRYLSMAFTKGSSIKKSDSMLVFTSVAKNVVGKDVAWNFLMRNGRSIAKYLRNSKVLGKMVRIVAETFNTEYEKSQ</sequence>
<dbReference type="GO" id="GO:0016285">
    <property type="term" value="F:alanyl aminopeptidase activity"/>
    <property type="evidence" value="ECO:0007669"/>
    <property type="project" value="UniProtKB-EC"/>
</dbReference>
<evidence type="ECO:0000256" key="5">
    <source>
        <dbReference type="ARBA" id="ARBA00022475"/>
    </source>
</evidence>
<dbReference type="EC" id="3.4.11.-" evidence="22"/>
<dbReference type="Pfam" id="PF11838">
    <property type="entry name" value="ERAP1_C"/>
    <property type="match status" value="1"/>
</dbReference>
<evidence type="ECO:0000256" key="23">
    <source>
        <dbReference type="SAM" id="SignalP"/>
    </source>
</evidence>
<keyword evidence="8" id="KW-0812">Transmembrane</keyword>
<dbReference type="Gene3D" id="2.60.40.1730">
    <property type="entry name" value="tricorn interacting facor f3 domain"/>
    <property type="match status" value="1"/>
</dbReference>
<dbReference type="Pfam" id="PF01433">
    <property type="entry name" value="Peptidase_M1"/>
    <property type="match status" value="1"/>
</dbReference>
<dbReference type="GO" id="GO:0005886">
    <property type="term" value="C:plasma membrane"/>
    <property type="evidence" value="ECO:0007669"/>
    <property type="project" value="UniProtKB-SubCell"/>
</dbReference>
<evidence type="ECO:0000256" key="22">
    <source>
        <dbReference type="RuleBase" id="RU364040"/>
    </source>
</evidence>
<comment type="cofactor">
    <cofactor evidence="20 22">
        <name>Zn(2+)</name>
        <dbReference type="ChEBI" id="CHEBI:29105"/>
    </cofactor>
    <text evidence="20 22">Binds 1 zinc ion per subunit.</text>
</comment>
<evidence type="ECO:0000313" key="28">
    <source>
        <dbReference type="Proteomes" id="UP001381693"/>
    </source>
</evidence>
<dbReference type="GO" id="GO:0042277">
    <property type="term" value="F:peptide binding"/>
    <property type="evidence" value="ECO:0007669"/>
    <property type="project" value="TreeGrafter"/>
</dbReference>
<evidence type="ECO:0000256" key="6">
    <source>
        <dbReference type="ARBA" id="ARBA00022622"/>
    </source>
</evidence>
<evidence type="ECO:0000256" key="2">
    <source>
        <dbReference type="ARBA" id="ARBA00004606"/>
    </source>
</evidence>
<gene>
    <name evidence="27" type="ORF">SK128_026115</name>
</gene>
<evidence type="ECO:0000256" key="12">
    <source>
        <dbReference type="ARBA" id="ARBA00022833"/>
    </source>
</evidence>